<reference evidence="1" key="2">
    <citation type="journal article" date="2015" name="Fish Shellfish Immunol.">
        <title>Early steps in the European eel (Anguilla anguilla)-Vibrio vulnificus interaction in the gills: Role of the RtxA13 toxin.</title>
        <authorList>
            <person name="Callol A."/>
            <person name="Pajuelo D."/>
            <person name="Ebbesson L."/>
            <person name="Teles M."/>
            <person name="MacKenzie S."/>
            <person name="Amaro C."/>
        </authorList>
    </citation>
    <scope>NUCLEOTIDE SEQUENCE</scope>
</reference>
<name>A0A0E9UDM5_ANGAN</name>
<dbReference type="EMBL" id="GBXM01077527">
    <property type="protein sequence ID" value="JAH31050.1"/>
    <property type="molecule type" value="Transcribed_RNA"/>
</dbReference>
<organism evidence="1">
    <name type="scientific">Anguilla anguilla</name>
    <name type="common">European freshwater eel</name>
    <name type="synonym">Muraena anguilla</name>
    <dbReference type="NCBI Taxonomy" id="7936"/>
    <lineage>
        <taxon>Eukaryota</taxon>
        <taxon>Metazoa</taxon>
        <taxon>Chordata</taxon>
        <taxon>Craniata</taxon>
        <taxon>Vertebrata</taxon>
        <taxon>Euteleostomi</taxon>
        <taxon>Actinopterygii</taxon>
        <taxon>Neopterygii</taxon>
        <taxon>Teleostei</taxon>
        <taxon>Anguilliformes</taxon>
        <taxon>Anguillidae</taxon>
        <taxon>Anguilla</taxon>
    </lineage>
</organism>
<protein>
    <submittedName>
        <fullName evidence="1">Uncharacterized protein</fullName>
    </submittedName>
</protein>
<sequence length="46" mass="5411">MKESFLFRFPSILYNNEDPALKTKTTEFKSCEPDNMNPRYCASSCR</sequence>
<proteinExistence type="predicted"/>
<dbReference type="EMBL" id="GBXM01044608">
    <property type="protein sequence ID" value="JAH63969.1"/>
    <property type="molecule type" value="Transcribed_RNA"/>
</dbReference>
<dbReference type="AlphaFoldDB" id="A0A0E9UDM5"/>
<evidence type="ECO:0000313" key="1">
    <source>
        <dbReference type="EMBL" id="JAH63969.1"/>
    </source>
</evidence>
<reference evidence="1" key="1">
    <citation type="submission" date="2014-11" db="EMBL/GenBank/DDBJ databases">
        <authorList>
            <person name="Amaro Gonzalez C."/>
        </authorList>
    </citation>
    <scope>NUCLEOTIDE SEQUENCE</scope>
</reference>
<accession>A0A0E9UDM5</accession>